<reference evidence="1" key="1">
    <citation type="submission" date="2015-06" db="EMBL/GenBank/DDBJ databases">
        <authorList>
            <person name="Nguyen H."/>
        </authorList>
    </citation>
    <scope>NUCLEOTIDE SEQUENCE</scope>
    <source>
        <strain evidence="1">DAOM 180753</strain>
    </source>
</reference>
<organism evidence="1 2">
    <name type="scientific">Penicillium thymicola</name>
    <dbReference type="NCBI Taxonomy" id="293382"/>
    <lineage>
        <taxon>Eukaryota</taxon>
        <taxon>Fungi</taxon>
        <taxon>Dikarya</taxon>
        <taxon>Ascomycota</taxon>
        <taxon>Pezizomycotina</taxon>
        <taxon>Eurotiomycetes</taxon>
        <taxon>Eurotiomycetidae</taxon>
        <taxon>Eurotiales</taxon>
        <taxon>Aspergillaceae</taxon>
        <taxon>Penicillium</taxon>
    </lineage>
</organism>
<evidence type="ECO:0000313" key="1">
    <source>
        <dbReference type="EMBL" id="KAJ9484365.1"/>
    </source>
</evidence>
<dbReference type="AlphaFoldDB" id="A0AAI9X597"/>
<keyword evidence="2" id="KW-1185">Reference proteome</keyword>
<gene>
    <name evidence="1" type="ORF">VN97_g9022</name>
</gene>
<name>A0AAI9X597_PENTH</name>
<dbReference type="EMBL" id="LACB01000346">
    <property type="protein sequence ID" value="KAJ9484365.1"/>
    <property type="molecule type" value="Genomic_DNA"/>
</dbReference>
<protein>
    <submittedName>
        <fullName evidence="1">Uncharacterized protein</fullName>
    </submittedName>
</protein>
<dbReference type="Proteomes" id="UP001227192">
    <property type="component" value="Unassembled WGS sequence"/>
</dbReference>
<comment type="caution">
    <text evidence="1">The sequence shown here is derived from an EMBL/GenBank/DDBJ whole genome shotgun (WGS) entry which is preliminary data.</text>
</comment>
<reference evidence="1" key="2">
    <citation type="journal article" date="2016" name="Fungal Biol.">
        <title>Ochratoxin A production by Penicillium thymicola.</title>
        <authorList>
            <person name="Nguyen H.D.T."/>
            <person name="McMullin D.R."/>
            <person name="Ponomareva E."/>
            <person name="Riley R."/>
            <person name="Pomraning K.R."/>
            <person name="Baker S.E."/>
            <person name="Seifert K.A."/>
        </authorList>
    </citation>
    <scope>NUCLEOTIDE SEQUENCE</scope>
    <source>
        <strain evidence="1">DAOM 180753</strain>
    </source>
</reference>
<evidence type="ECO:0000313" key="2">
    <source>
        <dbReference type="Proteomes" id="UP001227192"/>
    </source>
</evidence>
<accession>A0AAI9X597</accession>
<sequence length="66" mass="7740">MSASPFRPSSLKSLFLEFPSSSTLFYFQQFFLCTAHLSWWLTAFQHFCFPTRSRQLSGKKVSRLLL</sequence>
<proteinExistence type="predicted"/>